<reference evidence="6" key="1">
    <citation type="journal article" date="2019" name="Int. J. Syst. Evol. Microbiol.">
        <title>The Global Catalogue of Microorganisms (GCM) 10K type strain sequencing project: providing services to taxonomists for standard genome sequencing and annotation.</title>
        <authorList>
            <consortium name="The Broad Institute Genomics Platform"/>
            <consortium name="The Broad Institute Genome Sequencing Center for Infectious Disease"/>
            <person name="Wu L."/>
            <person name="Ma J."/>
        </authorList>
    </citation>
    <scope>NUCLEOTIDE SEQUENCE [LARGE SCALE GENOMIC DNA]</scope>
    <source>
        <strain evidence="6">JCM 14545</strain>
    </source>
</reference>
<keyword evidence="2 5" id="KW-0645">Protease</keyword>
<dbReference type="GO" id="GO:0008233">
    <property type="term" value="F:peptidase activity"/>
    <property type="evidence" value="ECO:0007669"/>
    <property type="project" value="UniProtKB-KW"/>
</dbReference>
<keyword evidence="6" id="KW-1185">Reference proteome</keyword>
<evidence type="ECO:0000256" key="3">
    <source>
        <dbReference type="ARBA" id="ARBA00022750"/>
    </source>
</evidence>
<keyword evidence="4" id="KW-0378">Hydrolase</keyword>
<organism evidence="5 6">
    <name type="scientific">Amycolatopsis minnesotensis</name>
    <dbReference type="NCBI Taxonomy" id="337894"/>
    <lineage>
        <taxon>Bacteria</taxon>
        <taxon>Bacillati</taxon>
        <taxon>Actinomycetota</taxon>
        <taxon>Actinomycetes</taxon>
        <taxon>Pseudonocardiales</taxon>
        <taxon>Pseudonocardiaceae</taxon>
        <taxon>Amycolatopsis</taxon>
    </lineage>
</organism>
<evidence type="ECO:0000256" key="4">
    <source>
        <dbReference type="ARBA" id="ARBA00022801"/>
    </source>
</evidence>
<dbReference type="RefSeq" id="WP_344417957.1">
    <property type="nucleotide sequence ID" value="NZ_BAAANN010000010.1"/>
</dbReference>
<dbReference type="PANTHER" id="PTHR30302:SF1">
    <property type="entry name" value="HYDROGENASE 2 MATURATION PROTEASE"/>
    <property type="match status" value="1"/>
</dbReference>
<evidence type="ECO:0000256" key="2">
    <source>
        <dbReference type="ARBA" id="ARBA00022670"/>
    </source>
</evidence>
<comment type="similarity">
    <text evidence="1">Belongs to the peptidase A31 family.</text>
</comment>
<dbReference type="Proteomes" id="UP001501116">
    <property type="component" value="Unassembled WGS sequence"/>
</dbReference>
<evidence type="ECO:0000313" key="5">
    <source>
        <dbReference type="EMBL" id="GAA1957601.1"/>
    </source>
</evidence>
<dbReference type="PANTHER" id="PTHR30302">
    <property type="entry name" value="HYDROGENASE 1 MATURATION PROTEASE"/>
    <property type="match status" value="1"/>
</dbReference>
<accession>A0ABP5C4J5</accession>
<comment type="caution">
    <text evidence="5">The sequence shown here is derived from an EMBL/GenBank/DDBJ whole genome shotgun (WGS) entry which is preliminary data.</text>
</comment>
<dbReference type="PRINTS" id="PR00446">
    <property type="entry name" value="HYDRGNUPTAKE"/>
</dbReference>
<dbReference type="EMBL" id="BAAANN010000010">
    <property type="protein sequence ID" value="GAA1957601.1"/>
    <property type="molecule type" value="Genomic_DNA"/>
</dbReference>
<evidence type="ECO:0000313" key="6">
    <source>
        <dbReference type="Proteomes" id="UP001501116"/>
    </source>
</evidence>
<dbReference type="Pfam" id="PF01750">
    <property type="entry name" value="HycI"/>
    <property type="match status" value="1"/>
</dbReference>
<dbReference type="SUPFAM" id="SSF53163">
    <property type="entry name" value="HybD-like"/>
    <property type="match status" value="1"/>
</dbReference>
<proteinExistence type="inferred from homology"/>
<dbReference type="NCBIfam" id="TIGR00072">
    <property type="entry name" value="hydrog_prot"/>
    <property type="match status" value="1"/>
</dbReference>
<dbReference type="InterPro" id="IPR000671">
    <property type="entry name" value="Peptidase_A31"/>
</dbReference>
<dbReference type="GO" id="GO:0006508">
    <property type="term" value="P:proteolysis"/>
    <property type="evidence" value="ECO:0007669"/>
    <property type="project" value="UniProtKB-KW"/>
</dbReference>
<dbReference type="Gene3D" id="3.40.50.1450">
    <property type="entry name" value="HybD-like"/>
    <property type="match status" value="1"/>
</dbReference>
<sequence length="168" mass="17371">MTVLVAGVGNIFLGDDGFGAAVVRRLSEVDLGDDVEVADYGISGMHLAYDLTEAGYDLTILVDAASRGGEPGTVYVIELDPGEQDTRGGGPLDAHGMRPDTVLALLRVLGGDAGRVLLVGCEPAELDDRIGLSPPVHRAVETAVRAVTDLVAARRAGREPVGPIGTEV</sequence>
<keyword evidence="3" id="KW-0064">Aspartyl protease</keyword>
<dbReference type="InterPro" id="IPR023430">
    <property type="entry name" value="Pept_HybD-like_dom_sf"/>
</dbReference>
<protein>
    <submittedName>
        <fullName evidence="5">Hydrogenase maturation protease</fullName>
    </submittedName>
</protein>
<gene>
    <name evidence="5" type="ORF">GCM10009754_29680</name>
</gene>
<name>A0ABP5C4J5_9PSEU</name>
<evidence type="ECO:0000256" key="1">
    <source>
        <dbReference type="ARBA" id="ARBA00006814"/>
    </source>
</evidence>